<reference evidence="2" key="2">
    <citation type="submission" date="2018-04" db="EMBL/GenBank/DDBJ databases">
        <authorList>
            <person name="Go L.Y."/>
            <person name="Mitchell J.A."/>
        </authorList>
    </citation>
    <scope>NUCLEOTIDE SEQUENCE</scope>
    <source>
        <strain evidence="2">XPORK14A</strain>
    </source>
</reference>
<feature type="signal peptide" evidence="1">
    <location>
        <begin position="1"/>
        <end position="31"/>
    </location>
</feature>
<dbReference type="EMBL" id="MF741695">
    <property type="protein sequence ID" value="AVK43413.2"/>
    <property type="molecule type" value="Genomic_DNA"/>
</dbReference>
<dbReference type="GO" id="GO:0031470">
    <property type="term" value="C:carboxysome"/>
    <property type="evidence" value="ECO:0007669"/>
    <property type="project" value="UniProtKB-ARBA"/>
</dbReference>
<dbReference type="PANTHER" id="PTHR43360">
    <property type="entry name" value="CARBON DIOXIDE CONCENTRATING MECHANISM PROTEIN CCMM"/>
    <property type="match status" value="1"/>
</dbReference>
<organism evidence="2">
    <name type="scientific">Nostoc sp. XPORK14A</name>
    <dbReference type="NCBI Taxonomy" id="2027340"/>
    <lineage>
        <taxon>Bacteria</taxon>
        <taxon>Bacillati</taxon>
        <taxon>Cyanobacteriota</taxon>
        <taxon>Cyanophyceae</taxon>
        <taxon>Nostocales</taxon>
        <taxon>Nostocaceae</taxon>
        <taxon>Nostoc</taxon>
    </lineage>
</organism>
<dbReference type="InterPro" id="IPR052265">
    <property type="entry name" value="Gamma-CA"/>
</dbReference>
<dbReference type="SUPFAM" id="SSF51161">
    <property type="entry name" value="Trimeric LpxA-like enzymes"/>
    <property type="match status" value="2"/>
</dbReference>
<dbReference type="GO" id="GO:0043886">
    <property type="term" value="F:structural constituent of carboxysome shell"/>
    <property type="evidence" value="ECO:0007669"/>
    <property type="project" value="UniProtKB-ARBA"/>
</dbReference>
<feature type="chain" id="PRO_5015349988" evidence="1">
    <location>
        <begin position="32"/>
        <end position="426"/>
    </location>
</feature>
<dbReference type="InterPro" id="IPR011004">
    <property type="entry name" value="Trimer_LpxA-like_sf"/>
</dbReference>
<name>A0A2P1CZE4_9NOSO</name>
<sequence length="426" mass="44012">MFKPRTIFSALNAIILAFAISTQIYIQPALAAGGTCNPTVGNLPICPSTAPVASANFIDPTATIINPTNITLGGKVYVAPFTQLNATNAPISIAAGSNVQDQAKITASGAGVQVGERVIIAHMTTIKGAARIGLQGSTGPFTDPVTNTQFSNTVPETFLAFNCEVDGATIERNTVVNFLSRVGPGVTLPAGKVVLPGKNVTTNLEANSGLLGKVANLTQADVALMEGVVEVNQALAEGYAALAAADLSNVKGINYAPVTAFNPGGLPKIGGITTRNPNFRNRIVGNVITEDSLATLNNKLANRISLRGDEGEPFHIGKIAGMANDVVFHALATTNLTLGDGIGYGPRVLVHGGRQVINGVSNGPETSVGNNVGLGPNSIIYSAVIGKNSAVGQKSAVFNSTIPPRTRIRSRTIYADNGNLILPVEW</sequence>
<evidence type="ECO:0000256" key="1">
    <source>
        <dbReference type="SAM" id="SignalP"/>
    </source>
</evidence>
<dbReference type="PANTHER" id="PTHR43360:SF1">
    <property type="entry name" value="CARBOXYSOME ASSEMBLY PROTEIN CCMM"/>
    <property type="match status" value="1"/>
</dbReference>
<dbReference type="GO" id="GO:0016740">
    <property type="term" value="F:transferase activity"/>
    <property type="evidence" value="ECO:0007669"/>
    <property type="project" value="UniProtKB-KW"/>
</dbReference>
<proteinExistence type="predicted"/>
<accession>A0A2P1CZE4</accession>
<dbReference type="Gene3D" id="2.160.10.10">
    <property type="entry name" value="Hexapeptide repeat proteins"/>
    <property type="match status" value="2"/>
</dbReference>
<reference evidence="2" key="1">
    <citation type="journal article" date="2017" name="ACS Chem. Biol.">
        <title>Simultaneous Production of Anabaenopeptins and Namalides by the Cyanobacterium Nostoc sp. CENA543.</title>
        <authorList>
            <person name="Shishido T.K."/>
            <person name="Jokela J."/>
            <person name="Fewer D.P."/>
            <person name="Wahlsten M."/>
            <person name="Fiore M.F."/>
            <person name="Sivonen K."/>
        </authorList>
    </citation>
    <scope>NUCLEOTIDE SEQUENCE</scope>
    <source>
        <strain evidence="2">XPORK14A</strain>
    </source>
</reference>
<protein>
    <submittedName>
        <fullName evidence="2">Acetyltransferase</fullName>
    </submittedName>
</protein>
<keyword evidence="1" id="KW-0732">Signal</keyword>
<evidence type="ECO:0000313" key="2">
    <source>
        <dbReference type="EMBL" id="AVK43413.2"/>
    </source>
</evidence>
<keyword evidence="2" id="KW-0808">Transferase</keyword>
<dbReference type="AlphaFoldDB" id="A0A2P1CZE4"/>